<evidence type="ECO:0000313" key="10">
    <source>
        <dbReference type="EMBL" id="MFC4767465.1"/>
    </source>
</evidence>
<organism evidence="10 11">
    <name type="scientific">Effusibacillus consociatus</name>
    <dbReference type="NCBI Taxonomy" id="1117041"/>
    <lineage>
        <taxon>Bacteria</taxon>
        <taxon>Bacillati</taxon>
        <taxon>Bacillota</taxon>
        <taxon>Bacilli</taxon>
        <taxon>Bacillales</taxon>
        <taxon>Alicyclobacillaceae</taxon>
        <taxon>Effusibacillus</taxon>
    </lineage>
</organism>
<evidence type="ECO:0000313" key="11">
    <source>
        <dbReference type="Proteomes" id="UP001596002"/>
    </source>
</evidence>
<dbReference type="PROSITE" id="PS50885">
    <property type="entry name" value="HAMP"/>
    <property type="match status" value="1"/>
</dbReference>
<dbReference type="PANTHER" id="PTHR32089">
    <property type="entry name" value="METHYL-ACCEPTING CHEMOTAXIS PROTEIN MCPB"/>
    <property type="match status" value="1"/>
</dbReference>
<comment type="subcellular location">
    <subcellularLocation>
        <location evidence="1">Cell membrane</location>
    </subcellularLocation>
</comment>
<keyword evidence="7" id="KW-0812">Transmembrane</keyword>
<dbReference type="PANTHER" id="PTHR32089:SF114">
    <property type="entry name" value="METHYL-ACCEPTING CHEMOTAXIS PROTEIN MCPB"/>
    <property type="match status" value="1"/>
</dbReference>
<keyword evidence="2" id="KW-1003">Cell membrane</keyword>
<dbReference type="InterPro" id="IPR004089">
    <property type="entry name" value="MCPsignal_dom"/>
</dbReference>
<dbReference type="Pfam" id="PF00672">
    <property type="entry name" value="HAMP"/>
    <property type="match status" value="1"/>
</dbReference>
<dbReference type="Gene3D" id="6.10.340.10">
    <property type="match status" value="1"/>
</dbReference>
<evidence type="ECO:0000256" key="7">
    <source>
        <dbReference type="SAM" id="Phobius"/>
    </source>
</evidence>
<dbReference type="SMART" id="SM00283">
    <property type="entry name" value="MA"/>
    <property type="match status" value="1"/>
</dbReference>
<proteinExistence type="inferred from homology"/>
<dbReference type="SMART" id="SM00304">
    <property type="entry name" value="HAMP"/>
    <property type="match status" value="1"/>
</dbReference>
<dbReference type="CDD" id="cd11386">
    <property type="entry name" value="MCP_signal"/>
    <property type="match status" value="1"/>
</dbReference>
<protein>
    <submittedName>
        <fullName evidence="10">Methyl-accepting chemotaxis protein</fullName>
    </submittedName>
</protein>
<feature type="domain" description="Methyl-accepting transducer" evidence="8">
    <location>
        <begin position="135"/>
        <end position="371"/>
    </location>
</feature>
<dbReference type="Pfam" id="PF00015">
    <property type="entry name" value="MCPsignal"/>
    <property type="match status" value="1"/>
</dbReference>
<name>A0ABV9Q491_9BACL</name>
<evidence type="ECO:0000259" key="8">
    <source>
        <dbReference type="PROSITE" id="PS50111"/>
    </source>
</evidence>
<gene>
    <name evidence="10" type="ORF">ACFO8Q_08820</name>
</gene>
<reference evidence="11" key="1">
    <citation type="journal article" date="2019" name="Int. J. Syst. Evol. Microbiol.">
        <title>The Global Catalogue of Microorganisms (GCM) 10K type strain sequencing project: providing services to taxonomists for standard genome sequencing and annotation.</title>
        <authorList>
            <consortium name="The Broad Institute Genomics Platform"/>
            <consortium name="The Broad Institute Genome Sequencing Center for Infectious Disease"/>
            <person name="Wu L."/>
            <person name="Ma J."/>
        </authorList>
    </citation>
    <scope>NUCLEOTIDE SEQUENCE [LARGE SCALE GENOMIC DNA]</scope>
    <source>
        <strain evidence="11">WYCCWR 12678</strain>
    </source>
</reference>
<keyword evidence="7" id="KW-1133">Transmembrane helix</keyword>
<dbReference type="InterPro" id="IPR003660">
    <property type="entry name" value="HAMP_dom"/>
</dbReference>
<dbReference type="EMBL" id="JBHSHC010000060">
    <property type="protein sequence ID" value="MFC4767465.1"/>
    <property type="molecule type" value="Genomic_DNA"/>
</dbReference>
<feature type="transmembrane region" description="Helical" evidence="7">
    <location>
        <begin position="12"/>
        <end position="32"/>
    </location>
</feature>
<evidence type="ECO:0000256" key="3">
    <source>
        <dbReference type="ARBA" id="ARBA00023136"/>
    </source>
</evidence>
<evidence type="ECO:0000256" key="5">
    <source>
        <dbReference type="ARBA" id="ARBA00029447"/>
    </source>
</evidence>
<evidence type="ECO:0000256" key="4">
    <source>
        <dbReference type="ARBA" id="ARBA00023224"/>
    </source>
</evidence>
<evidence type="ECO:0000256" key="1">
    <source>
        <dbReference type="ARBA" id="ARBA00004236"/>
    </source>
</evidence>
<dbReference type="Gene3D" id="1.10.287.950">
    <property type="entry name" value="Methyl-accepting chemotaxis protein"/>
    <property type="match status" value="1"/>
</dbReference>
<keyword evidence="11" id="KW-1185">Reference proteome</keyword>
<dbReference type="CDD" id="cd06225">
    <property type="entry name" value="HAMP"/>
    <property type="match status" value="1"/>
</dbReference>
<sequence>MSDSLSLTRYMVRSIILAALGSTLTGVGVIYGNDIKGSAIATNLFFIGLAGGFMGAVISAVNYKRFVAPMRGIISHIESIARGDLRVRLDLGKVGELKPIASSINQMSDTWEKILKQVGATSYQLGNLSEQLTASAQASTEAGNRIAAAIQEVANGAEIQARGADESVTAMQEMAIGIQRVAESSSTVSETSFEMSHQAEQGNECVQQAVRQINSIYESVNHSAAVVKLLGERSHAIGQIVEVITGIASQTNLLALNAAIEAARAGEQGRGFAVVADEVRKLAEQSEASAGQIAKLIQEIQADTSKAVKAMGEGIQVVEDGMSLFQNAGESFEQIVQSIRRVSDQIQEISAVSQQMSAGAEQVLASVEEMTRIAGNTETNSQSVAALSEEQLASMEQISMSAASLNRSAQHLQQMISQFKVT</sequence>
<comment type="caution">
    <text evidence="10">The sequence shown here is derived from an EMBL/GenBank/DDBJ whole genome shotgun (WGS) entry which is preliminary data.</text>
</comment>
<dbReference type="Proteomes" id="UP001596002">
    <property type="component" value="Unassembled WGS sequence"/>
</dbReference>
<dbReference type="PROSITE" id="PS50111">
    <property type="entry name" value="CHEMOTAXIS_TRANSDUC_2"/>
    <property type="match status" value="1"/>
</dbReference>
<keyword evidence="3 7" id="KW-0472">Membrane</keyword>
<feature type="transmembrane region" description="Helical" evidence="7">
    <location>
        <begin position="44"/>
        <end position="63"/>
    </location>
</feature>
<dbReference type="SUPFAM" id="SSF58104">
    <property type="entry name" value="Methyl-accepting chemotaxis protein (MCP) signaling domain"/>
    <property type="match status" value="1"/>
</dbReference>
<dbReference type="RefSeq" id="WP_380025385.1">
    <property type="nucleotide sequence ID" value="NZ_JBHSHC010000060.1"/>
</dbReference>
<accession>A0ABV9Q491</accession>
<evidence type="ECO:0000259" key="9">
    <source>
        <dbReference type="PROSITE" id="PS50885"/>
    </source>
</evidence>
<comment type="similarity">
    <text evidence="5">Belongs to the methyl-accepting chemotaxis (MCP) protein family.</text>
</comment>
<evidence type="ECO:0000256" key="6">
    <source>
        <dbReference type="PROSITE-ProRule" id="PRU00284"/>
    </source>
</evidence>
<feature type="domain" description="HAMP" evidence="9">
    <location>
        <begin position="64"/>
        <end position="116"/>
    </location>
</feature>
<keyword evidence="4 6" id="KW-0807">Transducer</keyword>
<evidence type="ECO:0000256" key="2">
    <source>
        <dbReference type="ARBA" id="ARBA00022475"/>
    </source>
</evidence>